<keyword evidence="12" id="KW-1185">Reference proteome</keyword>
<evidence type="ECO:0000313" key="12">
    <source>
        <dbReference type="Proteomes" id="UP000472274"/>
    </source>
</evidence>
<protein>
    <recommendedName>
        <fullName evidence="10">RING-type domain-containing protein</fullName>
    </recommendedName>
</protein>
<evidence type="ECO:0000256" key="9">
    <source>
        <dbReference type="SAM" id="Phobius"/>
    </source>
</evidence>
<evidence type="ECO:0000256" key="1">
    <source>
        <dbReference type="ARBA" id="ARBA00004167"/>
    </source>
</evidence>
<evidence type="ECO:0000256" key="6">
    <source>
        <dbReference type="ARBA" id="ARBA00022989"/>
    </source>
</evidence>
<evidence type="ECO:0000256" key="8">
    <source>
        <dbReference type="PROSITE-ProRule" id="PRU00175"/>
    </source>
</evidence>
<dbReference type="GO" id="GO:0008270">
    <property type="term" value="F:zinc ion binding"/>
    <property type="evidence" value="ECO:0007669"/>
    <property type="project" value="UniProtKB-KW"/>
</dbReference>
<dbReference type="Pfam" id="PF13639">
    <property type="entry name" value="zf-RING_2"/>
    <property type="match status" value="1"/>
</dbReference>
<evidence type="ECO:0000256" key="2">
    <source>
        <dbReference type="ARBA" id="ARBA00022692"/>
    </source>
</evidence>
<name>A0A674I920_9SAUR</name>
<organism evidence="11 12">
    <name type="scientific">Terrapene triunguis</name>
    <name type="common">Three-toed box turtle</name>
    <dbReference type="NCBI Taxonomy" id="2587831"/>
    <lineage>
        <taxon>Eukaryota</taxon>
        <taxon>Metazoa</taxon>
        <taxon>Chordata</taxon>
        <taxon>Craniata</taxon>
        <taxon>Vertebrata</taxon>
        <taxon>Euteleostomi</taxon>
        <taxon>Archelosauria</taxon>
        <taxon>Testudinata</taxon>
        <taxon>Testudines</taxon>
        <taxon>Cryptodira</taxon>
        <taxon>Durocryptodira</taxon>
        <taxon>Testudinoidea</taxon>
        <taxon>Emydidae</taxon>
        <taxon>Terrapene</taxon>
    </lineage>
</organism>
<dbReference type="PANTHER" id="PTHR47168:SF1">
    <property type="entry name" value="OS02G0798600 PROTEIN"/>
    <property type="match status" value="1"/>
</dbReference>
<comment type="subcellular location">
    <subcellularLocation>
        <location evidence="1">Membrane</location>
        <topology evidence="1">Single-pass membrane protein</topology>
    </subcellularLocation>
</comment>
<keyword evidence="2 9" id="KW-0812">Transmembrane</keyword>
<dbReference type="PANTHER" id="PTHR47168">
    <property type="entry name" value="RING ZINC FINGER DOMAIN SUPERFAMILY PROTEIN-RELATED"/>
    <property type="match status" value="1"/>
</dbReference>
<feature type="transmembrane region" description="Helical" evidence="9">
    <location>
        <begin position="31"/>
        <end position="55"/>
    </location>
</feature>
<dbReference type="SMART" id="SM00184">
    <property type="entry name" value="RING"/>
    <property type="match status" value="1"/>
</dbReference>
<dbReference type="InterPro" id="IPR051653">
    <property type="entry name" value="E3_ligase_sorting_rcpt"/>
</dbReference>
<evidence type="ECO:0000256" key="3">
    <source>
        <dbReference type="ARBA" id="ARBA00022723"/>
    </source>
</evidence>
<dbReference type="Gene3D" id="3.30.40.10">
    <property type="entry name" value="Zinc/RING finger domain, C3HC4 (zinc finger)"/>
    <property type="match status" value="1"/>
</dbReference>
<keyword evidence="5" id="KW-0862">Zinc</keyword>
<dbReference type="PROSITE" id="PS50089">
    <property type="entry name" value="ZF_RING_2"/>
    <property type="match status" value="1"/>
</dbReference>
<evidence type="ECO:0000256" key="7">
    <source>
        <dbReference type="ARBA" id="ARBA00023136"/>
    </source>
</evidence>
<reference evidence="11" key="1">
    <citation type="submission" date="2025-08" db="UniProtKB">
        <authorList>
            <consortium name="Ensembl"/>
        </authorList>
    </citation>
    <scope>IDENTIFICATION</scope>
</reference>
<reference evidence="11" key="2">
    <citation type="submission" date="2025-09" db="UniProtKB">
        <authorList>
            <consortium name="Ensembl"/>
        </authorList>
    </citation>
    <scope>IDENTIFICATION</scope>
</reference>
<dbReference type="SUPFAM" id="SSF57850">
    <property type="entry name" value="RING/U-box"/>
    <property type="match status" value="1"/>
</dbReference>
<keyword evidence="4 8" id="KW-0863">Zinc-finger</keyword>
<evidence type="ECO:0000256" key="5">
    <source>
        <dbReference type="ARBA" id="ARBA00022833"/>
    </source>
</evidence>
<accession>A0A674I920</accession>
<dbReference type="InParanoid" id="A0A674I920"/>
<evidence type="ECO:0000313" key="11">
    <source>
        <dbReference type="Ensembl" id="ENSTMTP00000004593.1"/>
    </source>
</evidence>
<dbReference type="InterPro" id="IPR013083">
    <property type="entry name" value="Znf_RING/FYVE/PHD"/>
</dbReference>
<dbReference type="SMART" id="SM01197">
    <property type="entry name" value="FANCL_C"/>
    <property type="match status" value="1"/>
</dbReference>
<evidence type="ECO:0000259" key="10">
    <source>
        <dbReference type="PROSITE" id="PS50089"/>
    </source>
</evidence>
<dbReference type="GeneTree" id="ENSGT00940000163061"/>
<keyword evidence="6 9" id="KW-1133">Transmembrane helix</keyword>
<dbReference type="AlphaFoldDB" id="A0A674I920"/>
<feature type="domain" description="RING-type" evidence="10">
    <location>
        <begin position="79"/>
        <end position="123"/>
    </location>
</feature>
<proteinExistence type="predicted"/>
<keyword evidence="3" id="KW-0479">Metal-binding</keyword>
<dbReference type="Proteomes" id="UP000472274">
    <property type="component" value="Unplaced"/>
</dbReference>
<dbReference type="Ensembl" id="ENSTMTT00000004747.1">
    <property type="protein sequence ID" value="ENSTMTP00000004593.1"/>
    <property type="gene ID" value="ENSTMTG00000003397.1"/>
</dbReference>
<sequence>MFSIGDTARHYWDLLFGYCSKRVISLFIQEFGMAIGMIFGFMINVIICTIPLVVYARWCTKGRKITLCTFKRGDQYEMCVICIAEYEEGDQLKILPCSHAYHCACIDTWLHTQPRNKTCPFCKQQVTAEAQDVSLHGGRNPQDLRTCIVAVHRGPD</sequence>
<keyword evidence="7 9" id="KW-0472">Membrane</keyword>
<evidence type="ECO:0000256" key="4">
    <source>
        <dbReference type="ARBA" id="ARBA00022771"/>
    </source>
</evidence>
<dbReference type="GO" id="GO:0016020">
    <property type="term" value="C:membrane"/>
    <property type="evidence" value="ECO:0007669"/>
    <property type="project" value="UniProtKB-SubCell"/>
</dbReference>
<dbReference type="InterPro" id="IPR001841">
    <property type="entry name" value="Znf_RING"/>
</dbReference>